<proteinExistence type="predicted"/>
<dbReference type="AlphaFoldDB" id="A0A151WF59"/>
<keyword evidence="2" id="KW-1185">Reference proteome</keyword>
<dbReference type="EMBL" id="KQ983227">
    <property type="protein sequence ID" value="KYQ46479.1"/>
    <property type="molecule type" value="Genomic_DNA"/>
</dbReference>
<organism evidence="1 2">
    <name type="scientific">Mycetomoellerius zeteki</name>
    <dbReference type="NCBI Taxonomy" id="64791"/>
    <lineage>
        <taxon>Eukaryota</taxon>
        <taxon>Metazoa</taxon>
        <taxon>Ecdysozoa</taxon>
        <taxon>Arthropoda</taxon>
        <taxon>Hexapoda</taxon>
        <taxon>Insecta</taxon>
        <taxon>Pterygota</taxon>
        <taxon>Neoptera</taxon>
        <taxon>Endopterygota</taxon>
        <taxon>Hymenoptera</taxon>
        <taxon>Apocrita</taxon>
        <taxon>Aculeata</taxon>
        <taxon>Formicoidea</taxon>
        <taxon>Formicidae</taxon>
        <taxon>Myrmicinae</taxon>
        <taxon>Mycetomoellerius</taxon>
    </lineage>
</organism>
<sequence>MEHTAESLHRGWRVPLRHPLILAPGKKGRQKKRRKRKKWIFFDESRYRRGSPGNGAIMCHLLFIL</sequence>
<accession>A0A151WF59</accession>
<dbReference type="Proteomes" id="UP000075809">
    <property type="component" value="Unassembled WGS sequence"/>
</dbReference>
<evidence type="ECO:0000313" key="2">
    <source>
        <dbReference type="Proteomes" id="UP000075809"/>
    </source>
</evidence>
<evidence type="ECO:0000313" key="1">
    <source>
        <dbReference type="EMBL" id="KYQ46479.1"/>
    </source>
</evidence>
<protein>
    <submittedName>
        <fullName evidence="1">Uncharacterized protein</fullName>
    </submittedName>
</protein>
<reference evidence="1 2" key="1">
    <citation type="submission" date="2015-09" db="EMBL/GenBank/DDBJ databases">
        <title>Trachymyrmex zeteki WGS genome.</title>
        <authorList>
            <person name="Nygaard S."/>
            <person name="Hu H."/>
            <person name="Boomsma J."/>
            <person name="Zhang G."/>
        </authorList>
    </citation>
    <scope>NUCLEOTIDE SEQUENCE [LARGE SCALE GENOMIC DNA]</scope>
    <source>
        <strain evidence="1">Tzet28-1</strain>
        <tissue evidence="1">Whole body</tissue>
    </source>
</reference>
<gene>
    <name evidence="1" type="ORF">ALC60_14576</name>
</gene>
<name>A0A151WF59_9HYME</name>